<feature type="non-terminal residue" evidence="1">
    <location>
        <position position="1"/>
    </location>
</feature>
<dbReference type="Proteomes" id="UP001162483">
    <property type="component" value="Unassembled WGS sequence"/>
</dbReference>
<comment type="caution">
    <text evidence="1">The sequence shown here is derived from an EMBL/GenBank/DDBJ whole genome shotgun (WGS) entry which is preliminary data.</text>
</comment>
<dbReference type="EMBL" id="CATNWA010018225">
    <property type="protein sequence ID" value="CAI9606080.1"/>
    <property type="molecule type" value="Genomic_DNA"/>
</dbReference>
<evidence type="ECO:0000313" key="1">
    <source>
        <dbReference type="EMBL" id="CAI9606080.1"/>
    </source>
</evidence>
<organism evidence="1 2">
    <name type="scientific">Staurois parvus</name>
    <dbReference type="NCBI Taxonomy" id="386267"/>
    <lineage>
        <taxon>Eukaryota</taxon>
        <taxon>Metazoa</taxon>
        <taxon>Chordata</taxon>
        <taxon>Craniata</taxon>
        <taxon>Vertebrata</taxon>
        <taxon>Euteleostomi</taxon>
        <taxon>Amphibia</taxon>
        <taxon>Batrachia</taxon>
        <taxon>Anura</taxon>
        <taxon>Neobatrachia</taxon>
        <taxon>Ranoidea</taxon>
        <taxon>Ranidae</taxon>
        <taxon>Staurois</taxon>
    </lineage>
</organism>
<protein>
    <submittedName>
        <fullName evidence="1">Uncharacterized protein</fullName>
    </submittedName>
</protein>
<name>A0ABN9G9T1_9NEOB</name>
<gene>
    <name evidence="1" type="ORF">SPARVUS_LOCUS13718170</name>
</gene>
<accession>A0ABN9G9T1</accession>
<reference evidence="1" key="1">
    <citation type="submission" date="2023-05" db="EMBL/GenBank/DDBJ databases">
        <authorList>
            <person name="Stuckert A."/>
        </authorList>
    </citation>
    <scope>NUCLEOTIDE SEQUENCE</scope>
</reference>
<evidence type="ECO:0000313" key="2">
    <source>
        <dbReference type="Proteomes" id="UP001162483"/>
    </source>
</evidence>
<sequence length="66" mass="6803">PAVPHTCAQKCHLPVPSISATSQCPADVPVSAQQLCQSMPSSAASQCPAVMPVSATYQCRLSVTPH</sequence>
<keyword evidence="2" id="KW-1185">Reference proteome</keyword>
<proteinExistence type="predicted"/>